<proteinExistence type="inferred from homology"/>
<keyword evidence="11 15" id="KW-0503">Monooxygenase</keyword>
<dbReference type="GO" id="GO:0008395">
    <property type="term" value="F:steroid hydroxylase activity"/>
    <property type="evidence" value="ECO:0007669"/>
    <property type="project" value="TreeGrafter"/>
</dbReference>
<evidence type="ECO:0000256" key="2">
    <source>
        <dbReference type="ARBA" id="ARBA00004174"/>
    </source>
</evidence>
<evidence type="ECO:0000256" key="13">
    <source>
        <dbReference type="ARBA" id="ARBA00043906"/>
    </source>
</evidence>
<dbReference type="AlphaFoldDB" id="A0AAV4N0T8"/>
<protein>
    <submittedName>
        <fullName evidence="17">Cytochrome P450 3A9</fullName>
    </submittedName>
</protein>
<keyword evidence="8" id="KW-0492">Microsome</keyword>
<evidence type="ECO:0000256" key="5">
    <source>
        <dbReference type="ARBA" id="ARBA00022617"/>
    </source>
</evidence>
<evidence type="ECO:0000313" key="18">
    <source>
        <dbReference type="Proteomes" id="UP001054837"/>
    </source>
</evidence>
<sequence length="533" mass="61018">MLGLELLYGPVGITLWIGFISILFYWYSTRNFDYWKKRNVPYVKPYPLMGTLAESFFNVFHEVENRRYKEHGRIYGHFEGTNPVLSVAEPDLLRSIFVKDFTHFANRRSLATGDEIVDKMVSVVNGEDWKRIRTIITPTFSTGKIKRVMSIFKDCAKTAVENFKSEVASGKTIEVKRIFGAFTMDVIASSAFSTKIDSHNNPDNMFVAKARKVFRQTFSWRFLMFFLCPSLMRLLKISVFPPTITSFFSSVTLQIMEERRRTGQTRNDFLQLLMDTMTELADDPNSELNEKESGDLSVYGGVSTDHQVFKGVNKKKLSQNELIGNCVIFFLAGYDTTASTLSFVSYLLALNPDIQEKLHQELVDTLEKTNGELTYEALQGMKYLDNIISETLRLYPPATRMERQCTQDYELGNTGISIPKGMILTVPVCAMHRDPQNFPDPEKFDPDRFSTMEKAGRDQYTYLPFGAGPRNCVGMRFALTEIKVCLAFVVANFKISKCPETRVPLEFLTVQGLLQPKDIILKMELREDNPLRK</sequence>
<evidence type="ECO:0000256" key="9">
    <source>
        <dbReference type="ARBA" id="ARBA00023002"/>
    </source>
</evidence>
<keyword evidence="18" id="KW-1185">Reference proteome</keyword>
<keyword evidence="16" id="KW-1133">Transmembrane helix</keyword>
<dbReference type="Gene3D" id="1.10.630.10">
    <property type="entry name" value="Cytochrome P450"/>
    <property type="match status" value="1"/>
</dbReference>
<dbReference type="GO" id="GO:0020037">
    <property type="term" value="F:heme binding"/>
    <property type="evidence" value="ECO:0007669"/>
    <property type="project" value="InterPro"/>
</dbReference>
<dbReference type="InterPro" id="IPR001128">
    <property type="entry name" value="Cyt_P450"/>
</dbReference>
<evidence type="ECO:0000256" key="11">
    <source>
        <dbReference type="ARBA" id="ARBA00023033"/>
    </source>
</evidence>
<feature type="transmembrane region" description="Helical" evidence="16">
    <location>
        <begin position="218"/>
        <end position="235"/>
    </location>
</feature>
<evidence type="ECO:0000256" key="4">
    <source>
        <dbReference type="ARBA" id="ARBA00010617"/>
    </source>
</evidence>
<evidence type="ECO:0000256" key="8">
    <source>
        <dbReference type="ARBA" id="ARBA00022848"/>
    </source>
</evidence>
<dbReference type="InterPro" id="IPR017972">
    <property type="entry name" value="Cyt_P450_CS"/>
</dbReference>
<dbReference type="InterPro" id="IPR036396">
    <property type="entry name" value="Cyt_P450_sf"/>
</dbReference>
<keyword evidence="9 15" id="KW-0560">Oxidoreductase</keyword>
<dbReference type="PANTHER" id="PTHR24302:SF15">
    <property type="entry name" value="FATTY-ACID PEROXYGENASE"/>
    <property type="match status" value="1"/>
</dbReference>
<evidence type="ECO:0000256" key="1">
    <source>
        <dbReference type="ARBA" id="ARBA00001971"/>
    </source>
</evidence>
<comment type="function">
    <text evidence="13">Cytochromes P450 are a group of heme-thiolate monooxygenases. They oxidize a variety of structurally unrelated compounds, including steroids, fatty acids, and xenobiotics.</text>
</comment>
<evidence type="ECO:0000256" key="7">
    <source>
        <dbReference type="ARBA" id="ARBA00022824"/>
    </source>
</evidence>
<gene>
    <name evidence="17" type="primary">Cyp3a9</name>
    <name evidence="17" type="ORF">CDAR_509241</name>
</gene>
<keyword evidence="12 16" id="KW-0472">Membrane</keyword>
<dbReference type="InterPro" id="IPR050705">
    <property type="entry name" value="Cytochrome_P450_3A"/>
</dbReference>
<evidence type="ECO:0000256" key="14">
    <source>
        <dbReference type="PIRSR" id="PIRSR602401-1"/>
    </source>
</evidence>
<dbReference type="GO" id="GO:0005506">
    <property type="term" value="F:iron ion binding"/>
    <property type="evidence" value="ECO:0007669"/>
    <property type="project" value="InterPro"/>
</dbReference>
<dbReference type="InterPro" id="IPR002401">
    <property type="entry name" value="Cyt_P450_E_grp-I"/>
</dbReference>
<evidence type="ECO:0000256" key="15">
    <source>
        <dbReference type="RuleBase" id="RU000461"/>
    </source>
</evidence>
<evidence type="ECO:0000313" key="17">
    <source>
        <dbReference type="EMBL" id="GIX78256.1"/>
    </source>
</evidence>
<organism evidence="17 18">
    <name type="scientific">Caerostris darwini</name>
    <dbReference type="NCBI Taxonomy" id="1538125"/>
    <lineage>
        <taxon>Eukaryota</taxon>
        <taxon>Metazoa</taxon>
        <taxon>Ecdysozoa</taxon>
        <taxon>Arthropoda</taxon>
        <taxon>Chelicerata</taxon>
        <taxon>Arachnida</taxon>
        <taxon>Araneae</taxon>
        <taxon>Araneomorphae</taxon>
        <taxon>Entelegynae</taxon>
        <taxon>Araneoidea</taxon>
        <taxon>Araneidae</taxon>
        <taxon>Caerostris</taxon>
    </lineage>
</organism>
<keyword evidence="16" id="KW-0812">Transmembrane</keyword>
<comment type="similarity">
    <text evidence="4 15">Belongs to the cytochrome P450 family.</text>
</comment>
<keyword evidence="6 14" id="KW-0479">Metal-binding</keyword>
<evidence type="ECO:0000256" key="10">
    <source>
        <dbReference type="ARBA" id="ARBA00023004"/>
    </source>
</evidence>
<dbReference type="SUPFAM" id="SSF48264">
    <property type="entry name" value="Cytochrome P450"/>
    <property type="match status" value="1"/>
</dbReference>
<evidence type="ECO:0000256" key="12">
    <source>
        <dbReference type="ARBA" id="ARBA00023136"/>
    </source>
</evidence>
<keyword evidence="5 14" id="KW-0349">Heme</keyword>
<dbReference type="EMBL" id="BPLQ01001079">
    <property type="protein sequence ID" value="GIX78256.1"/>
    <property type="molecule type" value="Genomic_DNA"/>
</dbReference>
<comment type="caution">
    <text evidence="17">The sequence shown here is derived from an EMBL/GenBank/DDBJ whole genome shotgun (WGS) entry which is preliminary data.</text>
</comment>
<evidence type="ECO:0000256" key="6">
    <source>
        <dbReference type="ARBA" id="ARBA00022723"/>
    </source>
</evidence>
<evidence type="ECO:0000256" key="16">
    <source>
        <dbReference type="SAM" id="Phobius"/>
    </source>
</evidence>
<feature type="transmembrane region" description="Helical" evidence="16">
    <location>
        <begin position="6"/>
        <end position="28"/>
    </location>
</feature>
<dbReference type="GO" id="GO:0016705">
    <property type="term" value="F:oxidoreductase activity, acting on paired donors, with incorporation or reduction of molecular oxygen"/>
    <property type="evidence" value="ECO:0007669"/>
    <property type="project" value="InterPro"/>
</dbReference>
<dbReference type="PRINTS" id="PR00463">
    <property type="entry name" value="EP450I"/>
</dbReference>
<dbReference type="FunFam" id="1.10.630.10:FF:000042">
    <property type="entry name" value="Cytochrome P450"/>
    <property type="match status" value="1"/>
</dbReference>
<comment type="subcellular location">
    <subcellularLocation>
        <location evidence="3">Endoplasmic reticulum membrane</location>
        <topology evidence="3">Peripheral membrane protein</topology>
    </subcellularLocation>
    <subcellularLocation>
        <location evidence="2">Microsome membrane</location>
        <topology evidence="2">Peripheral membrane protein</topology>
    </subcellularLocation>
</comment>
<dbReference type="GO" id="GO:0005789">
    <property type="term" value="C:endoplasmic reticulum membrane"/>
    <property type="evidence" value="ECO:0007669"/>
    <property type="project" value="UniProtKB-SubCell"/>
</dbReference>
<dbReference type="PANTHER" id="PTHR24302">
    <property type="entry name" value="CYTOCHROME P450 FAMILY 3"/>
    <property type="match status" value="1"/>
</dbReference>
<feature type="binding site" description="axial binding residue" evidence="14">
    <location>
        <position position="472"/>
    </location>
    <ligand>
        <name>heme</name>
        <dbReference type="ChEBI" id="CHEBI:30413"/>
    </ligand>
    <ligandPart>
        <name>Fe</name>
        <dbReference type="ChEBI" id="CHEBI:18248"/>
    </ligandPart>
</feature>
<name>A0AAV4N0T8_9ARAC</name>
<dbReference type="PRINTS" id="PR00385">
    <property type="entry name" value="P450"/>
</dbReference>
<dbReference type="Pfam" id="PF00067">
    <property type="entry name" value="p450"/>
    <property type="match status" value="2"/>
</dbReference>
<reference evidence="17 18" key="1">
    <citation type="submission" date="2021-06" db="EMBL/GenBank/DDBJ databases">
        <title>Caerostris darwini draft genome.</title>
        <authorList>
            <person name="Kono N."/>
            <person name="Arakawa K."/>
        </authorList>
    </citation>
    <scope>NUCLEOTIDE SEQUENCE [LARGE SCALE GENOMIC DNA]</scope>
</reference>
<keyword evidence="7" id="KW-0256">Endoplasmic reticulum</keyword>
<dbReference type="Proteomes" id="UP001054837">
    <property type="component" value="Unassembled WGS sequence"/>
</dbReference>
<keyword evidence="10 14" id="KW-0408">Iron</keyword>
<dbReference type="CDD" id="cd11055">
    <property type="entry name" value="CYP3A-like"/>
    <property type="match status" value="1"/>
</dbReference>
<evidence type="ECO:0000256" key="3">
    <source>
        <dbReference type="ARBA" id="ARBA00004406"/>
    </source>
</evidence>
<comment type="cofactor">
    <cofactor evidence="1 14">
        <name>heme</name>
        <dbReference type="ChEBI" id="CHEBI:30413"/>
    </cofactor>
</comment>
<dbReference type="PROSITE" id="PS00086">
    <property type="entry name" value="CYTOCHROME_P450"/>
    <property type="match status" value="1"/>
</dbReference>
<accession>A0AAV4N0T8</accession>